<dbReference type="Gene3D" id="1.10.630.10">
    <property type="entry name" value="Cytochrome P450"/>
    <property type="match status" value="1"/>
</dbReference>
<evidence type="ECO:0000256" key="2">
    <source>
        <dbReference type="ARBA" id="ARBA00005179"/>
    </source>
</evidence>
<evidence type="ECO:0000256" key="7">
    <source>
        <dbReference type="ARBA" id="ARBA00023004"/>
    </source>
</evidence>
<dbReference type="EMBL" id="JH711579">
    <property type="protein sequence ID" value="EIW80753.1"/>
    <property type="molecule type" value="Genomic_DNA"/>
</dbReference>
<dbReference type="OrthoDB" id="2789670at2759"/>
<keyword evidence="7 9" id="KW-0408">Iron</keyword>
<evidence type="ECO:0000313" key="10">
    <source>
        <dbReference type="EMBL" id="EIW80753.1"/>
    </source>
</evidence>
<dbReference type="Proteomes" id="UP000053558">
    <property type="component" value="Unassembled WGS sequence"/>
</dbReference>
<organism evidence="10 11">
    <name type="scientific">Coniophora puteana (strain RWD-64-598)</name>
    <name type="common">Brown rot fungus</name>
    <dbReference type="NCBI Taxonomy" id="741705"/>
    <lineage>
        <taxon>Eukaryota</taxon>
        <taxon>Fungi</taxon>
        <taxon>Dikarya</taxon>
        <taxon>Basidiomycota</taxon>
        <taxon>Agaricomycotina</taxon>
        <taxon>Agaricomycetes</taxon>
        <taxon>Agaricomycetidae</taxon>
        <taxon>Boletales</taxon>
        <taxon>Coniophorineae</taxon>
        <taxon>Coniophoraceae</taxon>
        <taxon>Coniophora</taxon>
    </lineage>
</organism>
<feature type="binding site" description="axial binding residue" evidence="9">
    <location>
        <position position="396"/>
    </location>
    <ligand>
        <name>heme</name>
        <dbReference type="ChEBI" id="CHEBI:30413"/>
    </ligand>
    <ligandPart>
        <name>Fe</name>
        <dbReference type="ChEBI" id="CHEBI:18248"/>
    </ligandPart>
</feature>
<proteinExistence type="inferred from homology"/>
<evidence type="ECO:0000256" key="6">
    <source>
        <dbReference type="ARBA" id="ARBA00023002"/>
    </source>
</evidence>
<keyword evidence="8" id="KW-0503">Monooxygenase</keyword>
<name>A0A5M3MNR6_CONPW</name>
<dbReference type="AlphaFoldDB" id="A0A5M3MNR6"/>
<sequence length="473" mass="53116">MTDEYGPVFTIKQGSNLFVVVGRMEAATEIMEKAGGSNVDRPRNVVATELLTTAGRIIMESGGDRFRKMRRALHTALQPKAAESYQPIQMANARILIQNLMKTPDSFADHMKTYAASVILKVTYGKQTPTSIDSSEVQRVHQLTRLVGSLFVPGRYAVNRFPFLKTFHRLGGMRRICDTLDSVGLTWVSRIVGAYGHDMLEWQKLESDLVSEQFDKVQQQMNNGTAGTSFTRSVIENQDVHELGRDTMSYLSLGLFGAGSDTTAVALTHAVMLAAAFPDAQARVHAEIDAVIVRERAPTFEDYDSLPELWAWTQELLRFRPVTPIGFSHVANRDIIYNNYVIPTGAVVLGTHWAISRDPDAFPNPEKFDPQRWLDADGQPRKEMKYFTYGFGRRVCPGQHLANRSIYINLALMFWAFNIVPVPGKKFDLESWEDAFTSRLPPFSVKFEYRRDAEVIKRALNAFGDESGETSGA</sequence>
<dbReference type="GO" id="GO:0016705">
    <property type="term" value="F:oxidoreductase activity, acting on paired donors, with incorporation or reduction of molecular oxygen"/>
    <property type="evidence" value="ECO:0007669"/>
    <property type="project" value="InterPro"/>
</dbReference>
<evidence type="ECO:0000313" key="11">
    <source>
        <dbReference type="Proteomes" id="UP000053558"/>
    </source>
</evidence>
<dbReference type="GeneID" id="19199908"/>
<dbReference type="GO" id="GO:0004497">
    <property type="term" value="F:monooxygenase activity"/>
    <property type="evidence" value="ECO:0007669"/>
    <property type="project" value="UniProtKB-KW"/>
</dbReference>
<dbReference type="Pfam" id="PF00067">
    <property type="entry name" value="p450"/>
    <property type="match status" value="1"/>
</dbReference>
<keyword evidence="5 9" id="KW-0479">Metal-binding</keyword>
<dbReference type="KEGG" id="cput:CONPUDRAFT_125604"/>
<dbReference type="PANTHER" id="PTHR46300">
    <property type="entry name" value="P450, PUTATIVE (EUROFUNG)-RELATED-RELATED"/>
    <property type="match status" value="1"/>
</dbReference>
<gene>
    <name evidence="10" type="ORF">CONPUDRAFT_125604</name>
</gene>
<dbReference type="GO" id="GO:0020037">
    <property type="term" value="F:heme binding"/>
    <property type="evidence" value="ECO:0007669"/>
    <property type="project" value="InterPro"/>
</dbReference>
<dbReference type="InterPro" id="IPR036396">
    <property type="entry name" value="Cyt_P450_sf"/>
</dbReference>
<evidence type="ECO:0000256" key="4">
    <source>
        <dbReference type="ARBA" id="ARBA00022617"/>
    </source>
</evidence>
<dbReference type="PRINTS" id="PR00463">
    <property type="entry name" value="EP450I"/>
</dbReference>
<evidence type="ECO:0000256" key="3">
    <source>
        <dbReference type="ARBA" id="ARBA00010617"/>
    </source>
</evidence>
<evidence type="ECO:0000256" key="1">
    <source>
        <dbReference type="ARBA" id="ARBA00001971"/>
    </source>
</evidence>
<comment type="pathway">
    <text evidence="2">Secondary metabolite biosynthesis.</text>
</comment>
<reference evidence="11" key="1">
    <citation type="journal article" date="2012" name="Science">
        <title>The Paleozoic origin of enzymatic lignin decomposition reconstructed from 31 fungal genomes.</title>
        <authorList>
            <person name="Floudas D."/>
            <person name="Binder M."/>
            <person name="Riley R."/>
            <person name="Barry K."/>
            <person name="Blanchette R.A."/>
            <person name="Henrissat B."/>
            <person name="Martinez A.T."/>
            <person name="Otillar R."/>
            <person name="Spatafora J.W."/>
            <person name="Yadav J.S."/>
            <person name="Aerts A."/>
            <person name="Benoit I."/>
            <person name="Boyd A."/>
            <person name="Carlson A."/>
            <person name="Copeland A."/>
            <person name="Coutinho P.M."/>
            <person name="de Vries R.P."/>
            <person name="Ferreira P."/>
            <person name="Findley K."/>
            <person name="Foster B."/>
            <person name="Gaskell J."/>
            <person name="Glotzer D."/>
            <person name="Gorecki P."/>
            <person name="Heitman J."/>
            <person name="Hesse C."/>
            <person name="Hori C."/>
            <person name="Igarashi K."/>
            <person name="Jurgens J.A."/>
            <person name="Kallen N."/>
            <person name="Kersten P."/>
            <person name="Kohler A."/>
            <person name="Kuees U."/>
            <person name="Kumar T.K.A."/>
            <person name="Kuo A."/>
            <person name="LaButti K."/>
            <person name="Larrondo L.F."/>
            <person name="Lindquist E."/>
            <person name="Ling A."/>
            <person name="Lombard V."/>
            <person name="Lucas S."/>
            <person name="Lundell T."/>
            <person name="Martin R."/>
            <person name="McLaughlin D.J."/>
            <person name="Morgenstern I."/>
            <person name="Morin E."/>
            <person name="Murat C."/>
            <person name="Nagy L.G."/>
            <person name="Nolan M."/>
            <person name="Ohm R.A."/>
            <person name="Patyshakuliyeva A."/>
            <person name="Rokas A."/>
            <person name="Ruiz-Duenas F.J."/>
            <person name="Sabat G."/>
            <person name="Salamov A."/>
            <person name="Samejima M."/>
            <person name="Schmutz J."/>
            <person name="Slot J.C."/>
            <person name="St John F."/>
            <person name="Stenlid J."/>
            <person name="Sun H."/>
            <person name="Sun S."/>
            <person name="Syed K."/>
            <person name="Tsang A."/>
            <person name="Wiebenga A."/>
            <person name="Young D."/>
            <person name="Pisabarro A."/>
            <person name="Eastwood D.C."/>
            <person name="Martin F."/>
            <person name="Cullen D."/>
            <person name="Grigoriev I.V."/>
            <person name="Hibbett D.S."/>
        </authorList>
    </citation>
    <scope>NUCLEOTIDE SEQUENCE [LARGE SCALE GENOMIC DNA]</scope>
    <source>
        <strain evidence="11">RWD-64-598 SS2</strain>
    </source>
</reference>
<dbReference type="PRINTS" id="PR00385">
    <property type="entry name" value="P450"/>
</dbReference>
<comment type="cofactor">
    <cofactor evidence="1 9">
        <name>heme</name>
        <dbReference type="ChEBI" id="CHEBI:30413"/>
    </cofactor>
</comment>
<keyword evidence="4 9" id="KW-0349">Heme</keyword>
<dbReference type="InterPro" id="IPR001128">
    <property type="entry name" value="Cyt_P450"/>
</dbReference>
<evidence type="ECO:0000256" key="5">
    <source>
        <dbReference type="ARBA" id="ARBA00022723"/>
    </source>
</evidence>
<comment type="similarity">
    <text evidence="3">Belongs to the cytochrome P450 family.</text>
</comment>
<dbReference type="InterPro" id="IPR002401">
    <property type="entry name" value="Cyt_P450_E_grp-I"/>
</dbReference>
<protein>
    <submittedName>
        <fullName evidence="10">Cytochrome P450</fullName>
    </submittedName>
</protein>
<dbReference type="CDD" id="cd11065">
    <property type="entry name" value="CYP64-like"/>
    <property type="match status" value="1"/>
</dbReference>
<dbReference type="InterPro" id="IPR050364">
    <property type="entry name" value="Cytochrome_P450_fung"/>
</dbReference>
<evidence type="ECO:0000256" key="8">
    <source>
        <dbReference type="ARBA" id="ARBA00023033"/>
    </source>
</evidence>
<dbReference type="PANTHER" id="PTHR46300:SF1">
    <property type="entry name" value="P450, PUTATIVE (EUROFUNG)-RELATED"/>
    <property type="match status" value="1"/>
</dbReference>
<keyword evidence="11" id="KW-1185">Reference proteome</keyword>
<dbReference type="RefSeq" id="XP_007769623.1">
    <property type="nucleotide sequence ID" value="XM_007771433.1"/>
</dbReference>
<keyword evidence="6" id="KW-0560">Oxidoreductase</keyword>
<dbReference type="SUPFAM" id="SSF48264">
    <property type="entry name" value="Cytochrome P450"/>
    <property type="match status" value="1"/>
</dbReference>
<dbReference type="GO" id="GO:0005506">
    <property type="term" value="F:iron ion binding"/>
    <property type="evidence" value="ECO:0007669"/>
    <property type="project" value="InterPro"/>
</dbReference>
<accession>A0A5M3MNR6</accession>
<evidence type="ECO:0000256" key="9">
    <source>
        <dbReference type="PIRSR" id="PIRSR602401-1"/>
    </source>
</evidence>
<comment type="caution">
    <text evidence="10">The sequence shown here is derived from an EMBL/GenBank/DDBJ whole genome shotgun (WGS) entry which is preliminary data.</text>
</comment>